<dbReference type="FunFam" id="3.40.50.10180:FF:000001">
    <property type="entry name" value="Glycerate kinase"/>
    <property type="match status" value="1"/>
</dbReference>
<feature type="domain" description="MOFRL" evidence="5">
    <location>
        <begin position="313"/>
        <end position="418"/>
    </location>
</feature>
<evidence type="ECO:0000256" key="2">
    <source>
        <dbReference type="ARBA" id="ARBA00022741"/>
    </source>
</evidence>
<dbReference type="InterPro" id="IPR037035">
    <property type="entry name" value="GK-like_C_sf"/>
</dbReference>
<dbReference type="InterPro" id="IPR025286">
    <property type="entry name" value="MOFRL_assoc_dom"/>
</dbReference>
<evidence type="ECO:0000256" key="3">
    <source>
        <dbReference type="ARBA" id="ARBA00022777"/>
    </source>
</evidence>
<gene>
    <name evidence="7" type="ORF">GCM10011385_06500</name>
</gene>
<keyword evidence="4" id="KW-0067">ATP-binding</keyword>
<name>A0A916RGJ5_9HYPH</name>
<dbReference type="GO" id="GO:0008887">
    <property type="term" value="F:glycerate kinase activity"/>
    <property type="evidence" value="ECO:0007669"/>
    <property type="project" value="InterPro"/>
</dbReference>
<dbReference type="InterPro" id="IPR039760">
    <property type="entry name" value="MOFRL_protein"/>
</dbReference>
<dbReference type="RefSeq" id="WP_210315491.1">
    <property type="nucleotide sequence ID" value="NZ_BMIF01000001.1"/>
</dbReference>
<dbReference type="GO" id="GO:0005737">
    <property type="term" value="C:cytoplasm"/>
    <property type="evidence" value="ECO:0007669"/>
    <property type="project" value="TreeGrafter"/>
</dbReference>
<evidence type="ECO:0000256" key="4">
    <source>
        <dbReference type="ARBA" id="ARBA00022840"/>
    </source>
</evidence>
<proteinExistence type="predicted"/>
<keyword evidence="3" id="KW-0418">Kinase</keyword>
<organism evidence="7 8">
    <name type="scientific">Nitratireductor aestuarii</name>
    <dbReference type="NCBI Taxonomy" id="1735103"/>
    <lineage>
        <taxon>Bacteria</taxon>
        <taxon>Pseudomonadati</taxon>
        <taxon>Pseudomonadota</taxon>
        <taxon>Alphaproteobacteria</taxon>
        <taxon>Hyphomicrobiales</taxon>
        <taxon>Phyllobacteriaceae</taxon>
        <taxon>Nitratireductor</taxon>
    </lineage>
</organism>
<dbReference type="PANTHER" id="PTHR12227">
    <property type="entry name" value="GLYCERATE KINASE"/>
    <property type="match status" value="1"/>
</dbReference>
<keyword evidence="1" id="KW-0808">Transferase</keyword>
<dbReference type="InterPro" id="IPR038614">
    <property type="entry name" value="GK_N_sf"/>
</dbReference>
<comment type="caution">
    <text evidence="7">The sequence shown here is derived from an EMBL/GenBank/DDBJ whole genome shotgun (WGS) entry which is preliminary data.</text>
</comment>
<dbReference type="GO" id="GO:0005524">
    <property type="term" value="F:ATP binding"/>
    <property type="evidence" value="ECO:0007669"/>
    <property type="project" value="UniProtKB-KW"/>
</dbReference>
<dbReference type="PANTHER" id="PTHR12227:SF0">
    <property type="entry name" value="GLYCERATE KINASE"/>
    <property type="match status" value="1"/>
</dbReference>
<dbReference type="AlphaFoldDB" id="A0A916RGJ5"/>
<keyword evidence="2" id="KW-0547">Nucleotide-binding</keyword>
<feature type="domain" description="MOFRL-associated" evidence="6">
    <location>
        <begin position="16"/>
        <end position="236"/>
    </location>
</feature>
<evidence type="ECO:0000259" key="6">
    <source>
        <dbReference type="Pfam" id="PF13660"/>
    </source>
</evidence>
<dbReference type="InterPro" id="IPR007835">
    <property type="entry name" value="MOFRL"/>
</dbReference>
<dbReference type="EMBL" id="BMIF01000001">
    <property type="protein sequence ID" value="GGA55626.1"/>
    <property type="molecule type" value="Genomic_DNA"/>
</dbReference>
<protein>
    <submittedName>
        <fullName evidence="7">Hydroxypyruvate reductase</fullName>
    </submittedName>
</protein>
<evidence type="ECO:0000259" key="5">
    <source>
        <dbReference type="Pfam" id="PF05161"/>
    </source>
</evidence>
<dbReference type="Gene3D" id="3.40.1480.10">
    <property type="entry name" value="MOFRL domain"/>
    <property type="match status" value="1"/>
</dbReference>
<dbReference type="Pfam" id="PF13660">
    <property type="entry name" value="DUF4147"/>
    <property type="match status" value="1"/>
</dbReference>
<dbReference type="FunFam" id="3.40.1480.10:FF:000002">
    <property type="entry name" value="Glycerate kinase"/>
    <property type="match status" value="1"/>
</dbReference>
<evidence type="ECO:0000313" key="7">
    <source>
        <dbReference type="EMBL" id="GGA55626.1"/>
    </source>
</evidence>
<dbReference type="Pfam" id="PF05161">
    <property type="entry name" value="MOFRL"/>
    <property type="match status" value="1"/>
</dbReference>
<evidence type="ECO:0000313" key="8">
    <source>
        <dbReference type="Proteomes" id="UP000636264"/>
    </source>
</evidence>
<dbReference type="Proteomes" id="UP000636264">
    <property type="component" value="Unassembled WGS sequence"/>
</dbReference>
<dbReference type="SUPFAM" id="SSF82544">
    <property type="entry name" value="GckA/TtuD-like"/>
    <property type="match status" value="1"/>
</dbReference>
<reference evidence="7" key="2">
    <citation type="submission" date="2020-09" db="EMBL/GenBank/DDBJ databases">
        <authorList>
            <person name="Sun Q."/>
            <person name="Zhou Y."/>
        </authorList>
    </citation>
    <scope>NUCLEOTIDE SEQUENCE</scope>
    <source>
        <strain evidence="7">CGMCC 1.15320</strain>
    </source>
</reference>
<sequence>MSSNSKPDAGFYRTVLREMFNAAIAAAQPALVLPQHLPSKPKGRTIVVGGGKASAAMARALEENWPHELSGCIVTRDGHEVACNRIEVLSASHPVPDERSVTAGKRMLELVSGLTEDDLVIALISGGGSSLLSVPAEGLTLDDKQAVTRALLRSGAAISEMNIVRKQLSAIKGGKLAEAAYPARVVTLLISDVPGDDPSAIASGPTIPDTSTPAKALEILERYGITEPVSVIRHLQAAKESSGRAPSNADNAHTIIARPQASLEAAARVAEEHGITPVILGDALEGESRDLARELAEIARRTKATGETAAPPCALISGGETTVTVRGNGRGGRNVEFLLALAVELNGLEETYAIAGDTDGVDGAEEVAGAVIAPDTLTRAQEIGIDPRAFLENNDGHTFFERLGDQVVTGPTLTNVNDFRCIIVGGSGQPL</sequence>
<accession>A0A916RGJ5</accession>
<dbReference type="Gene3D" id="3.40.50.10180">
    <property type="entry name" value="Glycerate kinase, MOFRL-like N-terminal domain"/>
    <property type="match status" value="1"/>
</dbReference>
<evidence type="ECO:0000256" key="1">
    <source>
        <dbReference type="ARBA" id="ARBA00022679"/>
    </source>
</evidence>
<reference evidence="7" key="1">
    <citation type="journal article" date="2014" name="Int. J. Syst. Evol. Microbiol.">
        <title>Complete genome sequence of Corynebacterium casei LMG S-19264T (=DSM 44701T), isolated from a smear-ripened cheese.</title>
        <authorList>
            <consortium name="US DOE Joint Genome Institute (JGI-PGF)"/>
            <person name="Walter F."/>
            <person name="Albersmeier A."/>
            <person name="Kalinowski J."/>
            <person name="Ruckert C."/>
        </authorList>
    </citation>
    <scope>NUCLEOTIDE SEQUENCE</scope>
    <source>
        <strain evidence="7">CGMCC 1.15320</strain>
    </source>
</reference>
<keyword evidence="8" id="KW-1185">Reference proteome</keyword>